<gene>
    <name evidence="1" type="ORF">MCOR_4173</name>
</gene>
<dbReference type="OrthoDB" id="6103206at2759"/>
<organism evidence="1 2">
    <name type="scientific">Mytilus coruscus</name>
    <name type="common">Sea mussel</name>
    <dbReference type="NCBI Taxonomy" id="42192"/>
    <lineage>
        <taxon>Eukaryota</taxon>
        <taxon>Metazoa</taxon>
        <taxon>Spiralia</taxon>
        <taxon>Lophotrochozoa</taxon>
        <taxon>Mollusca</taxon>
        <taxon>Bivalvia</taxon>
        <taxon>Autobranchia</taxon>
        <taxon>Pteriomorphia</taxon>
        <taxon>Mytilida</taxon>
        <taxon>Mytiloidea</taxon>
        <taxon>Mytilidae</taxon>
        <taxon>Mytilinae</taxon>
        <taxon>Mytilus</taxon>
    </lineage>
</organism>
<evidence type="ECO:0000313" key="2">
    <source>
        <dbReference type="Proteomes" id="UP000507470"/>
    </source>
</evidence>
<protein>
    <recommendedName>
        <fullName evidence="3">DZIP3-like HEPN domain-containing protein</fullName>
    </recommendedName>
</protein>
<name>A0A6J8A947_MYTCO</name>
<reference evidence="1 2" key="1">
    <citation type="submission" date="2020-06" db="EMBL/GenBank/DDBJ databases">
        <authorList>
            <person name="Li R."/>
            <person name="Bekaert M."/>
        </authorList>
    </citation>
    <scope>NUCLEOTIDE SEQUENCE [LARGE SCALE GENOMIC DNA]</scope>
    <source>
        <strain evidence="2">wild</strain>
    </source>
</reference>
<dbReference type="Proteomes" id="UP000507470">
    <property type="component" value="Unassembled WGS sequence"/>
</dbReference>
<dbReference type="EMBL" id="CACVKT020000743">
    <property type="protein sequence ID" value="CAC5362404.1"/>
    <property type="molecule type" value="Genomic_DNA"/>
</dbReference>
<evidence type="ECO:0008006" key="3">
    <source>
        <dbReference type="Google" id="ProtNLM"/>
    </source>
</evidence>
<proteinExistence type="predicted"/>
<dbReference type="AlphaFoldDB" id="A0A6J8A947"/>
<keyword evidence="2" id="KW-1185">Reference proteome</keyword>
<accession>A0A6J8A947</accession>
<sequence>MDKEDKKRYFIVGSVYLEIVTPLFQQKLDENYKSLNFRCLKDFLDNKEVLHILFHLRHRNAWCCTDKANCTNQGALPLNHHQWKQLYAENPGPGIHNCFCKYTAKSVKPDDLDVSLCGLILFNCCNLGQRDQDAVYILRRNKNDYLSHNTTCGITKDEYNSLMDELKTSVLQLDQTKEDELVRIKRRPLDDAMCNKYMTTLLNIHEILEKIDTNTTETLHCVQQIWQHLRTQSLTKQSLEEKTGKQGNKKNPIKPYKLGQSIFTIHHQIDLSSVGGVNWSGEVSGIVMMDDGRLVMCLPYKFRLLICNTDGSPVDSIDVQGIPWSVTAVNNSTVAVALRMSSCIGMYDINNKLKLKSISVPEMFWGALQL</sequence>
<evidence type="ECO:0000313" key="1">
    <source>
        <dbReference type="EMBL" id="CAC5362404.1"/>
    </source>
</evidence>